<name>A0A9W7NMU8_9PROT</name>
<sequence length="191" mass="21047">MHDSMAPILVGGQPEKEASMVETTIGSRLRDALAESGMSLAALSEKAGLVYSSVQNYAADKQNPGAEALTKIGRATGINLHWLLSGEGEKFTKAVAIIPREMTMRDYQELRARFTNFDEVFTFKNPWEFGDVKENMPEYEAMSFRGTIRAMEALGIGDVQSVLAGRNLDHMSRDELATVFRQVIETVQPAG</sequence>
<reference evidence="2 3" key="1">
    <citation type="submission" date="2018-07" db="EMBL/GenBank/DDBJ databases">
        <title>Genome sequence of Azospirillum sp. ATCC 49961.</title>
        <authorList>
            <person name="Sant'Anna F.H."/>
            <person name="Baldani J.I."/>
            <person name="Zilli J.E."/>
            <person name="Reis V.M."/>
            <person name="Hartmann A."/>
            <person name="Cruz L."/>
            <person name="de Souza E.M."/>
            <person name="de Oliveira Pedrosa F."/>
            <person name="Passaglia L.M.P."/>
        </authorList>
    </citation>
    <scope>NUCLEOTIDE SEQUENCE [LARGE SCALE GENOMIC DNA]</scope>
    <source>
        <strain evidence="2 3">ATCC 49961</strain>
    </source>
</reference>
<evidence type="ECO:0000313" key="3">
    <source>
        <dbReference type="Proteomes" id="UP000480854"/>
    </source>
</evidence>
<comment type="caution">
    <text evidence="2">The sequence shown here is derived from an EMBL/GenBank/DDBJ whole genome shotgun (WGS) entry which is preliminary data.</text>
</comment>
<dbReference type="OrthoDB" id="7219726at2"/>
<dbReference type="EMBL" id="QOKW01000002">
    <property type="protein sequence ID" value="KAA0683342.1"/>
    <property type="molecule type" value="Genomic_DNA"/>
</dbReference>
<dbReference type="InterPro" id="IPR001387">
    <property type="entry name" value="Cro/C1-type_HTH"/>
</dbReference>
<evidence type="ECO:0000313" key="2">
    <source>
        <dbReference type="EMBL" id="KAA0683342.1"/>
    </source>
</evidence>
<dbReference type="PROSITE" id="PS50943">
    <property type="entry name" value="HTH_CROC1"/>
    <property type="match status" value="1"/>
</dbReference>
<dbReference type="SMART" id="SM00530">
    <property type="entry name" value="HTH_XRE"/>
    <property type="match status" value="1"/>
</dbReference>
<dbReference type="Proteomes" id="UP000480854">
    <property type="component" value="Unassembled WGS sequence"/>
</dbReference>
<keyword evidence="3" id="KW-1185">Reference proteome</keyword>
<dbReference type="InterPro" id="IPR010982">
    <property type="entry name" value="Lambda_DNA-bd_dom_sf"/>
</dbReference>
<dbReference type="CDD" id="cd00093">
    <property type="entry name" value="HTH_XRE"/>
    <property type="match status" value="1"/>
</dbReference>
<dbReference type="GO" id="GO:0003677">
    <property type="term" value="F:DNA binding"/>
    <property type="evidence" value="ECO:0007669"/>
    <property type="project" value="InterPro"/>
</dbReference>
<organism evidence="2 3">
    <name type="scientific">Roseomonas genomospecies 6</name>
    <dbReference type="NCBI Taxonomy" id="214106"/>
    <lineage>
        <taxon>Bacteria</taxon>
        <taxon>Pseudomonadati</taxon>
        <taxon>Pseudomonadota</taxon>
        <taxon>Alphaproteobacteria</taxon>
        <taxon>Acetobacterales</taxon>
        <taxon>Roseomonadaceae</taxon>
        <taxon>Roseomonas</taxon>
    </lineage>
</organism>
<dbReference type="SUPFAM" id="SSF47413">
    <property type="entry name" value="lambda repressor-like DNA-binding domains"/>
    <property type="match status" value="1"/>
</dbReference>
<protein>
    <submittedName>
        <fullName evidence="2">XRE family transcriptional regulator</fullName>
    </submittedName>
</protein>
<dbReference type="Pfam" id="PF01381">
    <property type="entry name" value="HTH_3"/>
    <property type="match status" value="1"/>
</dbReference>
<dbReference type="AlphaFoldDB" id="A0A9W7NMU8"/>
<dbReference type="Gene3D" id="1.10.260.40">
    <property type="entry name" value="lambda repressor-like DNA-binding domains"/>
    <property type="match status" value="1"/>
</dbReference>
<feature type="domain" description="HTH cro/C1-type" evidence="1">
    <location>
        <begin position="29"/>
        <end position="83"/>
    </location>
</feature>
<accession>A0A9W7NMU8</accession>
<proteinExistence type="predicted"/>
<gene>
    <name evidence="2" type="ORF">DS843_02810</name>
</gene>
<evidence type="ECO:0000259" key="1">
    <source>
        <dbReference type="PROSITE" id="PS50943"/>
    </source>
</evidence>